<evidence type="ECO:0000313" key="2">
    <source>
        <dbReference type="EMBL" id="MDS1310792.1"/>
    </source>
</evidence>
<sequence>MDLTIYKDLLTELRLAAGRFEGPTEADSEALEEDFSEILESIDINKWSTNIDGTVKSIDALLRELAEANRNLDKQKCIESLSMIRVALSDIESSFSNTLDSMEKLVLSIRDA</sequence>
<dbReference type="EMBL" id="JAVMBO010000017">
    <property type="protein sequence ID" value="MDS1310792.1"/>
    <property type="molecule type" value="Genomic_DNA"/>
</dbReference>
<accession>A0ABU2HI94</accession>
<reference evidence="2" key="1">
    <citation type="submission" date="2023-09" db="EMBL/GenBank/DDBJ databases">
        <title>Marinobacter sediminicola sp. nov. and Marinobacter maritimum sp. nov., isolated from marine sediment.</title>
        <authorList>
            <person name="An J."/>
        </authorList>
    </citation>
    <scope>NUCLEOTIDE SEQUENCE</scope>
    <source>
        <strain evidence="2">F60267</strain>
    </source>
</reference>
<protein>
    <submittedName>
        <fullName evidence="2">Uncharacterized protein</fullName>
    </submittedName>
</protein>
<organism evidence="2 3">
    <name type="scientific">Marinobacter xiaoshiensis</name>
    <dbReference type="NCBI Taxonomy" id="3073652"/>
    <lineage>
        <taxon>Bacteria</taxon>
        <taxon>Pseudomonadati</taxon>
        <taxon>Pseudomonadota</taxon>
        <taxon>Gammaproteobacteria</taxon>
        <taxon>Pseudomonadales</taxon>
        <taxon>Marinobacteraceae</taxon>
        <taxon>Marinobacter</taxon>
    </lineage>
</organism>
<evidence type="ECO:0000256" key="1">
    <source>
        <dbReference type="SAM" id="Coils"/>
    </source>
</evidence>
<feature type="coiled-coil region" evidence="1">
    <location>
        <begin position="51"/>
        <end position="78"/>
    </location>
</feature>
<dbReference type="RefSeq" id="WP_200369918.1">
    <property type="nucleotide sequence ID" value="NZ_JAVMBO010000017.1"/>
</dbReference>
<dbReference type="Proteomes" id="UP001267407">
    <property type="component" value="Unassembled WGS sequence"/>
</dbReference>
<comment type="caution">
    <text evidence="2">The sequence shown here is derived from an EMBL/GenBank/DDBJ whole genome shotgun (WGS) entry which is preliminary data.</text>
</comment>
<evidence type="ECO:0000313" key="3">
    <source>
        <dbReference type="Proteomes" id="UP001267407"/>
    </source>
</evidence>
<name>A0ABU2HI94_9GAMM</name>
<keyword evidence="3" id="KW-1185">Reference proteome</keyword>
<proteinExistence type="predicted"/>
<gene>
    <name evidence="2" type="ORF">RKA07_11895</name>
</gene>
<keyword evidence="1" id="KW-0175">Coiled coil</keyword>